<reference evidence="12 13" key="1">
    <citation type="submission" date="2015-12" db="EMBL/GenBank/DDBJ databases">
        <title>The genome of Folsomia candida.</title>
        <authorList>
            <person name="Faddeeva A."/>
            <person name="Derks M.F."/>
            <person name="Anvar Y."/>
            <person name="Smit S."/>
            <person name="Van Straalen N."/>
            <person name="Roelofs D."/>
        </authorList>
    </citation>
    <scope>NUCLEOTIDE SEQUENCE [LARGE SCALE GENOMIC DNA]</scope>
    <source>
        <strain evidence="12 13">VU population</strain>
        <tissue evidence="12">Whole body</tissue>
    </source>
</reference>
<comment type="caution">
    <text evidence="12">The sequence shown here is derived from an EMBL/GenBank/DDBJ whole genome shotgun (WGS) entry which is preliminary data.</text>
</comment>
<evidence type="ECO:0000256" key="5">
    <source>
        <dbReference type="ARBA" id="ARBA00022989"/>
    </source>
</evidence>
<dbReference type="PANTHER" id="PTHR42643">
    <property type="entry name" value="IONOTROPIC RECEPTOR 20A-RELATED"/>
    <property type="match status" value="1"/>
</dbReference>
<keyword evidence="10" id="KW-0732">Signal</keyword>
<proteinExistence type="inferred from homology"/>
<comment type="similarity">
    <text evidence="2">Belongs to the glutamate-gated ion channel (TC 1.A.10.1) family.</text>
</comment>
<evidence type="ECO:0000313" key="13">
    <source>
        <dbReference type="Proteomes" id="UP000198287"/>
    </source>
</evidence>
<dbReference type="InterPro" id="IPR001320">
    <property type="entry name" value="Iontro_rcpt_C"/>
</dbReference>
<feature type="signal peptide" evidence="10">
    <location>
        <begin position="1"/>
        <end position="17"/>
    </location>
</feature>
<name>A0A226CWZ8_FOLCA</name>
<dbReference type="InterPro" id="IPR052192">
    <property type="entry name" value="Insect_Ionotropic_Sensory_Rcpt"/>
</dbReference>
<gene>
    <name evidence="12" type="ORF">Fcan01_27336</name>
</gene>
<keyword evidence="7 12" id="KW-0675">Receptor</keyword>
<dbReference type="GO" id="GO:0005886">
    <property type="term" value="C:plasma membrane"/>
    <property type="evidence" value="ECO:0007669"/>
    <property type="project" value="UniProtKB-SubCell"/>
</dbReference>
<dbReference type="OrthoDB" id="6506757at2759"/>
<evidence type="ECO:0000256" key="6">
    <source>
        <dbReference type="ARBA" id="ARBA00023136"/>
    </source>
</evidence>
<evidence type="ECO:0000256" key="2">
    <source>
        <dbReference type="ARBA" id="ARBA00008685"/>
    </source>
</evidence>
<keyword evidence="8" id="KW-0325">Glycoprotein</keyword>
<evidence type="ECO:0000256" key="7">
    <source>
        <dbReference type="ARBA" id="ARBA00023170"/>
    </source>
</evidence>
<organism evidence="12 13">
    <name type="scientific">Folsomia candida</name>
    <name type="common">Springtail</name>
    <dbReference type="NCBI Taxonomy" id="158441"/>
    <lineage>
        <taxon>Eukaryota</taxon>
        <taxon>Metazoa</taxon>
        <taxon>Ecdysozoa</taxon>
        <taxon>Arthropoda</taxon>
        <taxon>Hexapoda</taxon>
        <taxon>Collembola</taxon>
        <taxon>Entomobryomorpha</taxon>
        <taxon>Isotomoidea</taxon>
        <taxon>Isotomidae</taxon>
        <taxon>Proisotominae</taxon>
        <taxon>Folsomia</taxon>
    </lineage>
</organism>
<feature type="transmembrane region" description="Helical" evidence="9">
    <location>
        <begin position="401"/>
        <end position="421"/>
    </location>
</feature>
<dbReference type="EMBL" id="LNIX01000051">
    <property type="protein sequence ID" value="OXA37852.1"/>
    <property type="molecule type" value="Genomic_DNA"/>
</dbReference>
<feature type="domain" description="Ionotropic glutamate receptor C-terminal" evidence="11">
    <location>
        <begin position="331"/>
        <end position="617"/>
    </location>
</feature>
<dbReference type="GO" id="GO:0015276">
    <property type="term" value="F:ligand-gated monoatomic ion channel activity"/>
    <property type="evidence" value="ECO:0007669"/>
    <property type="project" value="InterPro"/>
</dbReference>
<keyword evidence="6 9" id="KW-0472">Membrane</keyword>
<evidence type="ECO:0000256" key="3">
    <source>
        <dbReference type="ARBA" id="ARBA00022475"/>
    </source>
</evidence>
<dbReference type="GO" id="GO:0050906">
    <property type="term" value="P:detection of stimulus involved in sensory perception"/>
    <property type="evidence" value="ECO:0007669"/>
    <property type="project" value="UniProtKB-ARBA"/>
</dbReference>
<comment type="subcellular location">
    <subcellularLocation>
        <location evidence="1">Cell membrane</location>
        <topology evidence="1">Multi-pass membrane protein</topology>
    </subcellularLocation>
</comment>
<sequence>MLGIFILVCFHPFLVDGKVISTKGEIFLGDLAINRYPECALFFVRQSEESEIGNNLLSNVVKRVKSSAYYNAVFPKSSSFPAGHGEKAHQYVSQFNLNELFNKISKINQKHAETLKLYVLVRSLSPVYIPTIKKDTDFWIWVTPQQSQLDHLLLSDSLPAKTKYKLGLTFTHRGDLIVHTICFFCNHGLPEILNLPPSVTSPNFHYFPDFVVDLMGKTLRISFINAKSRLEVKPPYRGVNNGDRGMWLTLVSEFFMVKLNFTYNLFLSTGKDGGFVGGGGSGIPLPNGTWIDRQVSFTNSFYDHVYLHFLTNKGVQIFSPATLLWSFDHLMWTCIGSSTLGAFLVFRLIMNGMNILEMNTNGRMSFARRGQVSQENWGLRHQIWFVITTYLDQDCVLPTCTPLRCFVALWLFFALIVTTVYRSKMVSLLAFPVMEEIPHTFKDLVESDYTVGCINPQDAVLSMLARSKDPVYVKLLNNLEIINKNRPKCLEQSIDNQYACVALSSETRYLQYANLSDSDIRKLVQSQENTFVVFLGLHFESGSIYTDAFDRLLSWARPFHLADVWEEFDMVYNVRLQKRDWWLATNQTEKLERSNVIDNDNLTLKHISGAFYALLASLIVSFAVFIQELVGYCLMALIECKMITLIRNMIYGFGLFR</sequence>
<feature type="chain" id="PRO_5012691608" evidence="10">
    <location>
        <begin position="18"/>
        <end position="657"/>
    </location>
</feature>
<evidence type="ECO:0000259" key="11">
    <source>
        <dbReference type="Pfam" id="PF00060"/>
    </source>
</evidence>
<evidence type="ECO:0000256" key="4">
    <source>
        <dbReference type="ARBA" id="ARBA00022692"/>
    </source>
</evidence>
<feature type="transmembrane region" description="Helical" evidence="9">
    <location>
        <begin position="611"/>
        <end position="638"/>
    </location>
</feature>
<evidence type="ECO:0000256" key="10">
    <source>
        <dbReference type="SAM" id="SignalP"/>
    </source>
</evidence>
<evidence type="ECO:0000256" key="8">
    <source>
        <dbReference type="ARBA" id="ARBA00023180"/>
    </source>
</evidence>
<evidence type="ECO:0000313" key="12">
    <source>
        <dbReference type="EMBL" id="OXA37852.1"/>
    </source>
</evidence>
<dbReference type="Proteomes" id="UP000198287">
    <property type="component" value="Unassembled WGS sequence"/>
</dbReference>
<protein>
    <submittedName>
        <fullName evidence="12">Glutamate receptor 2</fullName>
    </submittedName>
</protein>
<dbReference type="PANTHER" id="PTHR42643:SF24">
    <property type="entry name" value="IONOTROPIC RECEPTOR 60A"/>
    <property type="match status" value="1"/>
</dbReference>
<accession>A0A226CWZ8</accession>
<dbReference type="Pfam" id="PF00060">
    <property type="entry name" value="Lig_chan"/>
    <property type="match status" value="1"/>
</dbReference>
<keyword evidence="13" id="KW-1185">Reference proteome</keyword>
<dbReference type="AlphaFoldDB" id="A0A226CWZ8"/>
<dbReference type="Gene3D" id="1.10.287.70">
    <property type="match status" value="1"/>
</dbReference>
<keyword evidence="3" id="KW-1003">Cell membrane</keyword>
<evidence type="ECO:0000256" key="1">
    <source>
        <dbReference type="ARBA" id="ARBA00004651"/>
    </source>
</evidence>
<keyword evidence="4 9" id="KW-0812">Transmembrane</keyword>
<evidence type="ECO:0000256" key="9">
    <source>
        <dbReference type="SAM" id="Phobius"/>
    </source>
</evidence>
<keyword evidence="5 9" id="KW-1133">Transmembrane helix</keyword>